<dbReference type="PANTHER" id="PTHR43798">
    <property type="entry name" value="MONOACYLGLYCEROL LIPASE"/>
    <property type="match status" value="1"/>
</dbReference>
<sequence>MMPWTTATCPVNGIRLHYTRTGGPKPPVLLLHGLMTSGRCWTELARALAADYDVIMPDARGHGESGVPAAGYRYDDHAADIAGLIRALELPPVFLLGHSMGGMTAAVVASQAPALLRGLVLADPTFLSPAMQQQVYESDVVEQHRRVLELPLEEVLADARRRHPHRPAETLALMARARLQTSPRAFEVLTPPNPDYRQLIGQLSVPGLLVVGEQGVVSGAVAQELQELNPRLRVERIREAGHALHLDQPAPFATVVRAFLDSFGAGAT</sequence>
<dbReference type="RefSeq" id="WP_100336635.1">
    <property type="nucleotide sequence ID" value="NZ_PGFA01000001.1"/>
</dbReference>
<evidence type="ECO:0000259" key="1">
    <source>
        <dbReference type="Pfam" id="PF00561"/>
    </source>
</evidence>
<protein>
    <submittedName>
        <fullName evidence="2">Pimeloyl-ACP methyl ester carboxylesterase</fullName>
    </submittedName>
</protein>
<dbReference type="PRINTS" id="PR00111">
    <property type="entry name" value="ABHYDROLASE"/>
</dbReference>
<dbReference type="PANTHER" id="PTHR43798:SF33">
    <property type="entry name" value="HYDROLASE, PUTATIVE (AFU_ORTHOLOGUE AFUA_2G14860)-RELATED"/>
    <property type="match status" value="1"/>
</dbReference>
<dbReference type="InterPro" id="IPR029058">
    <property type="entry name" value="AB_hydrolase_fold"/>
</dbReference>
<dbReference type="Gene3D" id="3.40.50.1820">
    <property type="entry name" value="alpha/beta hydrolase"/>
    <property type="match status" value="1"/>
</dbReference>
<dbReference type="OrthoDB" id="2247630at2"/>
<dbReference type="Proteomes" id="UP000228535">
    <property type="component" value="Unassembled WGS sequence"/>
</dbReference>
<dbReference type="InterPro" id="IPR050266">
    <property type="entry name" value="AB_hydrolase_sf"/>
</dbReference>
<proteinExistence type="predicted"/>
<evidence type="ECO:0000313" key="3">
    <source>
        <dbReference type="Proteomes" id="UP000228535"/>
    </source>
</evidence>
<organism evidence="2 3">
    <name type="scientific">Hymenobacter chitinivorans DSM 11115</name>
    <dbReference type="NCBI Taxonomy" id="1121954"/>
    <lineage>
        <taxon>Bacteria</taxon>
        <taxon>Pseudomonadati</taxon>
        <taxon>Bacteroidota</taxon>
        <taxon>Cytophagia</taxon>
        <taxon>Cytophagales</taxon>
        <taxon>Hymenobacteraceae</taxon>
        <taxon>Hymenobacter</taxon>
    </lineage>
</organism>
<reference evidence="2 3" key="1">
    <citation type="submission" date="2017-11" db="EMBL/GenBank/DDBJ databases">
        <title>Genomic Encyclopedia of Archaeal and Bacterial Type Strains, Phase II (KMG-II): From Individual Species to Whole Genera.</title>
        <authorList>
            <person name="Goeker M."/>
        </authorList>
    </citation>
    <scope>NUCLEOTIDE SEQUENCE [LARGE SCALE GENOMIC DNA]</scope>
    <source>
        <strain evidence="2 3">DSM 11115</strain>
    </source>
</reference>
<name>A0A2M9BSV3_9BACT</name>
<dbReference type="Pfam" id="PF00561">
    <property type="entry name" value="Abhydrolase_1"/>
    <property type="match status" value="1"/>
</dbReference>
<gene>
    <name evidence="2" type="ORF">CLV45_2450</name>
</gene>
<dbReference type="EMBL" id="PGFA01000001">
    <property type="protein sequence ID" value="PJJ61013.1"/>
    <property type="molecule type" value="Genomic_DNA"/>
</dbReference>
<dbReference type="GO" id="GO:0016020">
    <property type="term" value="C:membrane"/>
    <property type="evidence" value="ECO:0007669"/>
    <property type="project" value="TreeGrafter"/>
</dbReference>
<dbReference type="AlphaFoldDB" id="A0A2M9BSV3"/>
<keyword evidence="3" id="KW-1185">Reference proteome</keyword>
<feature type="domain" description="AB hydrolase-1" evidence="1">
    <location>
        <begin position="26"/>
        <end position="248"/>
    </location>
</feature>
<dbReference type="InterPro" id="IPR000073">
    <property type="entry name" value="AB_hydrolase_1"/>
</dbReference>
<accession>A0A2M9BSV3</accession>
<dbReference type="SUPFAM" id="SSF53474">
    <property type="entry name" value="alpha/beta-Hydrolases"/>
    <property type="match status" value="1"/>
</dbReference>
<evidence type="ECO:0000313" key="2">
    <source>
        <dbReference type="EMBL" id="PJJ61013.1"/>
    </source>
</evidence>
<comment type="caution">
    <text evidence="2">The sequence shown here is derived from an EMBL/GenBank/DDBJ whole genome shotgun (WGS) entry which is preliminary data.</text>
</comment>